<protein>
    <submittedName>
        <fullName evidence="1">Uncharacterized protein</fullName>
    </submittedName>
</protein>
<evidence type="ECO:0000313" key="2">
    <source>
        <dbReference type="Proteomes" id="UP000077926"/>
    </source>
</evidence>
<gene>
    <name evidence="1" type="ORF">ABE28_022115</name>
</gene>
<accession>A0A1B3XV03</accession>
<dbReference type="STRING" id="264697.ABE28_022115"/>
<proteinExistence type="predicted"/>
<dbReference type="RefSeq" id="WP_064467234.1">
    <property type="nucleotide sequence ID" value="NZ_CP017080.1"/>
</dbReference>
<keyword evidence="2" id="KW-1185">Reference proteome</keyword>
<dbReference type="KEGG" id="bmur:ABE28_022115"/>
<dbReference type="AlphaFoldDB" id="A0A1B3XV03"/>
<organism evidence="1 2">
    <name type="scientific">Peribacillus muralis</name>
    <dbReference type="NCBI Taxonomy" id="264697"/>
    <lineage>
        <taxon>Bacteria</taxon>
        <taxon>Bacillati</taxon>
        <taxon>Bacillota</taxon>
        <taxon>Bacilli</taxon>
        <taxon>Bacillales</taxon>
        <taxon>Bacillaceae</taxon>
        <taxon>Peribacillus</taxon>
    </lineage>
</organism>
<reference evidence="1 2" key="1">
    <citation type="submission" date="2016-08" db="EMBL/GenBank/DDBJ databases">
        <title>Complete genome sequence of Bacillus muralis G25-68, a strain with toxicity to nematodes.</title>
        <authorList>
            <person name="Zheng Z."/>
        </authorList>
    </citation>
    <scope>NUCLEOTIDE SEQUENCE [LARGE SCALE GENOMIC DNA]</scope>
    <source>
        <strain evidence="1 2">G25-68</strain>
    </source>
</reference>
<evidence type="ECO:0000313" key="1">
    <source>
        <dbReference type="EMBL" id="AOH57050.1"/>
    </source>
</evidence>
<dbReference type="EMBL" id="CP017080">
    <property type="protein sequence ID" value="AOH57050.1"/>
    <property type="molecule type" value="Genomic_DNA"/>
</dbReference>
<sequence length="165" mass="19734">MENKHISIDKLLLPADIPDIMERYRDIITHYDSIPGSDHIYPEYKRTRKLLSVLFPLREHPVHGKTGLHAIERYDDEDHVRKYSYQWKLIIPRMSKKGYHISAWGNDPHDHEDTPLEFIVKSEPHHHHHVPGDWSKRQDNWNVWALEEALEFVAQYIRSGQEYKP</sequence>
<dbReference type="Proteomes" id="UP000077926">
    <property type="component" value="Chromosome"/>
</dbReference>
<name>A0A1B3XV03_9BACI</name>